<organism evidence="1 2">
    <name type="scientific">Dissophora globulifera</name>
    <dbReference type="NCBI Taxonomy" id="979702"/>
    <lineage>
        <taxon>Eukaryota</taxon>
        <taxon>Fungi</taxon>
        <taxon>Fungi incertae sedis</taxon>
        <taxon>Mucoromycota</taxon>
        <taxon>Mortierellomycotina</taxon>
        <taxon>Mortierellomycetes</taxon>
        <taxon>Mortierellales</taxon>
        <taxon>Mortierellaceae</taxon>
        <taxon>Dissophora</taxon>
    </lineage>
</organism>
<reference evidence="1" key="1">
    <citation type="journal article" date="2020" name="Fungal Divers.">
        <title>Resolving the Mortierellaceae phylogeny through synthesis of multi-gene phylogenetics and phylogenomics.</title>
        <authorList>
            <person name="Vandepol N."/>
            <person name="Liber J."/>
            <person name="Desiro A."/>
            <person name="Na H."/>
            <person name="Kennedy M."/>
            <person name="Barry K."/>
            <person name="Grigoriev I.V."/>
            <person name="Miller A.N."/>
            <person name="O'Donnell K."/>
            <person name="Stajich J.E."/>
            <person name="Bonito G."/>
        </authorList>
    </citation>
    <scope>NUCLEOTIDE SEQUENCE</scope>
    <source>
        <strain evidence="1">REB-010B</strain>
    </source>
</reference>
<dbReference type="Proteomes" id="UP000738325">
    <property type="component" value="Unassembled WGS sequence"/>
</dbReference>
<dbReference type="Pfam" id="PF10775">
    <property type="entry name" value="ATP_sub_h"/>
    <property type="match status" value="1"/>
</dbReference>
<dbReference type="InterPro" id="IPR019711">
    <property type="entry name" value="ATP_synth_F0_suH"/>
</dbReference>
<protein>
    <submittedName>
        <fullName evidence="1">Uncharacterized protein</fullName>
    </submittedName>
</protein>
<evidence type="ECO:0000313" key="1">
    <source>
        <dbReference type="EMBL" id="KAG0307131.1"/>
    </source>
</evidence>
<dbReference type="EMBL" id="JAAAIP010001398">
    <property type="protein sequence ID" value="KAG0307131.1"/>
    <property type="molecule type" value="Genomic_DNA"/>
</dbReference>
<evidence type="ECO:0000313" key="2">
    <source>
        <dbReference type="Proteomes" id="UP000738325"/>
    </source>
</evidence>
<dbReference type="AlphaFoldDB" id="A0A9P6QY50"/>
<accession>A0A9P6QY50</accession>
<dbReference type="GO" id="GO:0046933">
    <property type="term" value="F:proton-transporting ATP synthase activity, rotational mechanism"/>
    <property type="evidence" value="ECO:0007669"/>
    <property type="project" value="TreeGrafter"/>
</dbReference>
<dbReference type="PANTHER" id="PTHR28207:SF1">
    <property type="entry name" value="ATP SYNTHASE SUBUNIT H, MITOCHONDRIAL"/>
    <property type="match status" value="1"/>
</dbReference>
<keyword evidence="2" id="KW-1185">Reference proteome</keyword>
<comment type="caution">
    <text evidence="1">The sequence shown here is derived from an EMBL/GenBank/DDBJ whole genome shotgun (WGS) entry which is preliminary data.</text>
</comment>
<dbReference type="PANTHER" id="PTHR28207">
    <property type="entry name" value="ATP SYNTHASE SUBUNIT H, MITOCHONDRIAL"/>
    <property type="match status" value="1"/>
</dbReference>
<sequence length="118" mass="12946">MFAARLLTRAAVARPTVSYMAVRSFTAPSAPLMQDILKELYIKEIKAYKPAPDAKGADTSAQVKDFKAPITPAVPAIDAAADLKAWEEANTEVADAVTAHVVEEDEEEEEEEEEEHHH</sequence>
<gene>
    <name evidence="1" type="ORF">BGZ99_001521</name>
</gene>
<dbReference type="OrthoDB" id="274752at2759"/>
<proteinExistence type="predicted"/>
<name>A0A9P6QY50_9FUNG</name>